<comment type="similarity">
    <text evidence="1">Belongs to the IMPACT family.</text>
</comment>
<dbReference type="GO" id="GO:0005737">
    <property type="term" value="C:cytoplasm"/>
    <property type="evidence" value="ECO:0007669"/>
    <property type="project" value="TreeGrafter"/>
</dbReference>
<dbReference type="InterPro" id="IPR015796">
    <property type="entry name" value="Impact_YigZ-like"/>
</dbReference>
<dbReference type="InterPro" id="IPR020569">
    <property type="entry name" value="UPF0029_Impact_CS"/>
</dbReference>
<dbReference type="Pfam" id="PF09186">
    <property type="entry name" value="DUF1949"/>
    <property type="match status" value="1"/>
</dbReference>
<reference evidence="4 5" key="1">
    <citation type="journal article" date="2015" name="Genome Announc.">
        <title>Expanding the biotechnology potential of lactobacilli through comparative genomics of 213 strains and associated genera.</title>
        <authorList>
            <person name="Sun Z."/>
            <person name="Harris H.M."/>
            <person name="McCann A."/>
            <person name="Guo C."/>
            <person name="Argimon S."/>
            <person name="Zhang W."/>
            <person name="Yang X."/>
            <person name="Jeffery I.B."/>
            <person name="Cooney J.C."/>
            <person name="Kagawa T.F."/>
            <person name="Liu W."/>
            <person name="Song Y."/>
            <person name="Salvetti E."/>
            <person name="Wrobel A."/>
            <person name="Rasinkangas P."/>
            <person name="Parkhill J."/>
            <person name="Rea M.C."/>
            <person name="O'Sullivan O."/>
            <person name="Ritari J."/>
            <person name="Douillard F.P."/>
            <person name="Paul Ross R."/>
            <person name="Yang R."/>
            <person name="Briner A.E."/>
            <person name="Felis G.E."/>
            <person name="de Vos W.M."/>
            <person name="Barrangou R."/>
            <person name="Klaenhammer T.R."/>
            <person name="Caufield P.W."/>
            <person name="Cui Y."/>
            <person name="Zhang H."/>
            <person name="O'Toole P.W."/>
        </authorList>
    </citation>
    <scope>NUCLEOTIDE SEQUENCE [LARGE SCALE GENOMIC DNA]</scope>
    <source>
        <strain evidence="4 5">DSM 17896</strain>
    </source>
</reference>
<protein>
    <recommendedName>
        <fullName evidence="6">YigZ family protein</fullName>
    </recommendedName>
</protein>
<dbReference type="InterPro" id="IPR020568">
    <property type="entry name" value="Ribosomal_Su5_D2-typ_SF"/>
</dbReference>
<evidence type="ECO:0000313" key="5">
    <source>
        <dbReference type="Proteomes" id="UP000050934"/>
    </source>
</evidence>
<dbReference type="Proteomes" id="UP000050934">
    <property type="component" value="Unassembled WGS sequence"/>
</dbReference>
<dbReference type="Gene3D" id="3.30.230.30">
    <property type="entry name" value="Impact, N-terminal domain"/>
    <property type="match status" value="1"/>
</dbReference>
<evidence type="ECO:0008006" key="6">
    <source>
        <dbReference type="Google" id="ProtNLM"/>
    </source>
</evidence>
<evidence type="ECO:0000259" key="2">
    <source>
        <dbReference type="Pfam" id="PF01205"/>
    </source>
</evidence>
<comment type="caution">
    <text evidence="4">The sequence shown here is derived from an EMBL/GenBank/DDBJ whole genome shotgun (WGS) entry which is preliminary data.</text>
</comment>
<dbReference type="PANTHER" id="PTHR16301">
    <property type="entry name" value="IMPACT-RELATED"/>
    <property type="match status" value="1"/>
</dbReference>
<dbReference type="SUPFAM" id="SSF54211">
    <property type="entry name" value="Ribosomal protein S5 domain 2-like"/>
    <property type="match status" value="1"/>
</dbReference>
<evidence type="ECO:0000259" key="3">
    <source>
        <dbReference type="Pfam" id="PF09186"/>
    </source>
</evidence>
<proteinExistence type="inferred from homology"/>
<dbReference type="NCBIfam" id="TIGR00257">
    <property type="entry name" value="IMPACT_YIGZ"/>
    <property type="match status" value="1"/>
</dbReference>
<dbReference type="InterPro" id="IPR035647">
    <property type="entry name" value="EFG_III/V"/>
</dbReference>
<accession>A0A0R2I3M8</accession>
<dbReference type="PROSITE" id="PS00910">
    <property type="entry name" value="UPF0029"/>
    <property type="match status" value="1"/>
</dbReference>
<dbReference type="Pfam" id="PF01205">
    <property type="entry name" value="Impact_N"/>
    <property type="match status" value="1"/>
</dbReference>
<dbReference type="STRING" id="396268.IV45_GL001295"/>
<dbReference type="InterPro" id="IPR036956">
    <property type="entry name" value="Impact_N_sf"/>
</dbReference>
<feature type="domain" description="Impact N-terminal" evidence="2">
    <location>
        <begin position="30"/>
        <end position="135"/>
    </location>
</feature>
<dbReference type="Gene3D" id="3.30.70.240">
    <property type="match status" value="1"/>
</dbReference>
<name>A0A0R2I3M8_9LACO</name>
<gene>
    <name evidence="4" type="ORF">IV45_GL001295</name>
</gene>
<dbReference type="InterPro" id="IPR015269">
    <property type="entry name" value="UPF0029_Impact_C"/>
</dbReference>
<dbReference type="InterPro" id="IPR023582">
    <property type="entry name" value="Impact"/>
</dbReference>
<dbReference type="PANTHER" id="PTHR16301:SF20">
    <property type="entry name" value="IMPACT FAMILY MEMBER YIGZ"/>
    <property type="match status" value="1"/>
</dbReference>
<sequence>MIDTFLKGNIMAAENNLTIQKNCQYELVIKKSRFICSLSRIKDEDDAQQFISQVQADNRKATHNCFAYQVGKDDHIQRESDNGEPSGTAGVPILQALQMEKLHDVCAVVTRYFGGIKLGAGGLIRAYSNVTTDAIHQAGIVNRVLQQLLTITVDYAEHDALTYYLKQHDLAIDHEEYGVKVAVTIFVDQNESQAVQDALTNRFNGRLTIKAAGQHIREVPVTNAN</sequence>
<organism evidence="4 5">
    <name type="scientific">Limosilactobacillus secaliphilus</name>
    <dbReference type="NCBI Taxonomy" id="396268"/>
    <lineage>
        <taxon>Bacteria</taxon>
        <taxon>Bacillati</taxon>
        <taxon>Bacillota</taxon>
        <taxon>Bacilli</taxon>
        <taxon>Lactobacillales</taxon>
        <taxon>Lactobacillaceae</taxon>
        <taxon>Limosilactobacillus</taxon>
    </lineage>
</organism>
<evidence type="ECO:0000256" key="1">
    <source>
        <dbReference type="ARBA" id="ARBA00007665"/>
    </source>
</evidence>
<dbReference type="InterPro" id="IPR001498">
    <property type="entry name" value="Impact_N"/>
</dbReference>
<evidence type="ECO:0000313" key="4">
    <source>
        <dbReference type="EMBL" id="KRN59547.1"/>
    </source>
</evidence>
<keyword evidence="5" id="KW-1185">Reference proteome</keyword>
<dbReference type="GO" id="GO:0006446">
    <property type="term" value="P:regulation of translational initiation"/>
    <property type="evidence" value="ECO:0007669"/>
    <property type="project" value="TreeGrafter"/>
</dbReference>
<dbReference type="PATRIC" id="fig|396268.3.peg.1312"/>
<dbReference type="SUPFAM" id="SSF54980">
    <property type="entry name" value="EF-G C-terminal domain-like"/>
    <property type="match status" value="1"/>
</dbReference>
<dbReference type="AlphaFoldDB" id="A0A0R2I3M8"/>
<dbReference type="EMBL" id="JQBW01000004">
    <property type="protein sequence ID" value="KRN59547.1"/>
    <property type="molecule type" value="Genomic_DNA"/>
</dbReference>
<feature type="domain" description="UPF0029" evidence="3">
    <location>
        <begin position="151"/>
        <end position="206"/>
    </location>
</feature>